<keyword evidence="7 11" id="KW-0831">Ubiquinone biosynthesis</keyword>
<organism evidence="13 14">
    <name type="scientific">Guyparkeria halophila</name>
    <dbReference type="NCBI Taxonomy" id="47960"/>
    <lineage>
        <taxon>Bacteria</taxon>
        <taxon>Pseudomonadati</taxon>
        <taxon>Pseudomonadota</taxon>
        <taxon>Gammaproteobacteria</taxon>
        <taxon>Chromatiales</taxon>
        <taxon>Thioalkalibacteraceae</taxon>
        <taxon>Guyparkeria</taxon>
    </lineage>
</organism>
<feature type="transmembrane region" description="Helical" evidence="11">
    <location>
        <begin position="20"/>
        <end position="36"/>
    </location>
</feature>
<dbReference type="EMBL" id="CP140153">
    <property type="protein sequence ID" value="WQH17408.1"/>
    <property type="molecule type" value="Genomic_DNA"/>
</dbReference>
<dbReference type="GO" id="GO:0008412">
    <property type="term" value="F:4-hydroxybenzoate polyprenyltransferase activity"/>
    <property type="evidence" value="ECO:0007669"/>
    <property type="project" value="UniProtKB-EC"/>
</dbReference>
<evidence type="ECO:0000256" key="3">
    <source>
        <dbReference type="ARBA" id="ARBA00005985"/>
    </source>
</evidence>
<evidence type="ECO:0000256" key="11">
    <source>
        <dbReference type="HAMAP-Rule" id="MF_01635"/>
    </source>
</evidence>
<comment type="catalytic activity">
    <reaction evidence="11">
        <text>all-trans-octaprenyl diphosphate + 4-hydroxybenzoate = 4-hydroxy-3-(all-trans-octaprenyl)benzoate + diphosphate</text>
        <dbReference type="Rhea" id="RHEA:27782"/>
        <dbReference type="ChEBI" id="CHEBI:1617"/>
        <dbReference type="ChEBI" id="CHEBI:17879"/>
        <dbReference type="ChEBI" id="CHEBI:33019"/>
        <dbReference type="ChEBI" id="CHEBI:57711"/>
        <dbReference type="EC" id="2.5.1.39"/>
    </reaction>
</comment>
<evidence type="ECO:0000313" key="14">
    <source>
        <dbReference type="Proteomes" id="UP001327459"/>
    </source>
</evidence>
<reference evidence="13 14" key="1">
    <citation type="submission" date="2023-11" db="EMBL/GenBank/DDBJ databases">
        <title>MicrobeMod: A computational toolkit for identifying prokaryotic methylation and restriction-modification with nanopore sequencing.</title>
        <authorList>
            <person name="Crits-Christoph A."/>
            <person name="Kang S.C."/>
            <person name="Lee H."/>
            <person name="Ostrov N."/>
        </authorList>
    </citation>
    <scope>NUCLEOTIDE SEQUENCE [LARGE SCALE GENOMIC DNA]</scope>
    <source>
        <strain evidence="13 14">ATCC 49870</strain>
    </source>
</reference>
<proteinExistence type="inferred from homology"/>
<dbReference type="InterPro" id="IPR006370">
    <property type="entry name" value="HB_polyprenyltransferase-like"/>
</dbReference>
<keyword evidence="14" id="KW-1185">Reference proteome</keyword>
<dbReference type="EC" id="2.5.1.39" evidence="11 12"/>
<comment type="pathway">
    <text evidence="11">Cofactor biosynthesis; ubiquinone biosynthesis.</text>
</comment>
<name>A0ABZ0YZD6_9GAMM</name>
<keyword evidence="8 11" id="KW-0812">Transmembrane</keyword>
<dbReference type="InterPro" id="IPR039653">
    <property type="entry name" value="Prenyltransferase"/>
</dbReference>
<evidence type="ECO:0000256" key="8">
    <source>
        <dbReference type="ARBA" id="ARBA00022692"/>
    </source>
</evidence>
<evidence type="ECO:0000313" key="13">
    <source>
        <dbReference type="EMBL" id="WQH17408.1"/>
    </source>
</evidence>
<keyword evidence="4 11" id="KW-1003">Cell membrane</keyword>
<accession>A0ABZ0YZD6</accession>
<evidence type="ECO:0000256" key="2">
    <source>
        <dbReference type="ARBA" id="ARBA00004141"/>
    </source>
</evidence>
<keyword evidence="11" id="KW-0460">Magnesium</keyword>
<dbReference type="HAMAP" id="MF_01635">
    <property type="entry name" value="UbiA"/>
    <property type="match status" value="1"/>
</dbReference>
<comment type="cofactor">
    <cofactor evidence="1 11">
        <name>Mg(2+)</name>
        <dbReference type="ChEBI" id="CHEBI:18420"/>
    </cofactor>
</comment>
<sequence>MIAEKTRAYLALTRLDRPVGIFLLLWPTYWALWVAGEGRPDLFIFLIFTLGVIAMRSAGCAINDFADRHVDGHVTRTKGRPLATGRITSREALAVFAALVGVSFLLVLQLNATTIALSVVAVILAATYPFGKRFHHLPQVHLGLAFGWAIPMAFAAHHGEVAPVAWLLLLANIGWTLAYDTLYAMADRPDDLKIGVKSSAILFGRFDLAAVALAYLWTLAWLVGVGWMAGLAVGYFVGLAIAAVSAVWILRTARSRQLADCVLAFRRNNVFGAIVMLALIAGFL</sequence>
<protein>
    <recommendedName>
        <fullName evidence="11 12">4-hydroxybenzoate octaprenyltransferase</fullName>
        <ecNumber evidence="11 12">2.5.1.39</ecNumber>
    </recommendedName>
    <alternativeName>
        <fullName evidence="11">4-HB polyprenyltransferase</fullName>
    </alternativeName>
</protein>
<evidence type="ECO:0000256" key="10">
    <source>
        <dbReference type="ARBA" id="ARBA00023136"/>
    </source>
</evidence>
<dbReference type="PANTHER" id="PTHR11048">
    <property type="entry name" value="PRENYLTRANSFERASES"/>
    <property type="match status" value="1"/>
</dbReference>
<dbReference type="PANTHER" id="PTHR11048:SF28">
    <property type="entry name" value="4-HYDROXYBENZOATE POLYPRENYLTRANSFERASE, MITOCHONDRIAL"/>
    <property type="match status" value="1"/>
</dbReference>
<evidence type="ECO:0000256" key="6">
    <source>
        <dbReference type="ARBA" id="ARBA00022679"/>
    </source>
</evidence>
<evidence type="ECO:0000256" key="1">
    <source>
        <dbReference type="ARBA" id="ARBA00001946"/>
    </source>
</evidence>
<comment type="subcellular location">
    <subcellularLocation>
        <location evidence="11">Cell inner membrane</location>
        <topology evidence="11">Multi-pass membrane protein</topology>
    </subcellularLocation>
    <subcellularLocation>
        <location evidence="2">Membrane</location>
        <topology evidence="2">Multi-pass membrane protein</topology>
    </subcellularLocation>
</comment>
<dbReference type="CDD" id="cd13959">
    <property type="entry name" value="PT_UbiA_COQ2"/>
    <property type="match status" value="1"/>
</dbReference>
<comment type="similarity">
    <text evidence="3 11">Belongs to the UbiA prenyltransferase family.</text>
</comment>
<dbReference type="Pfam" id="PF01040">
    <property type="entry name" value="UbiA"/>
    <property type="match status" value="1"/>
</dbReference>
<feature type="transmembrane region" description="Helical" evidence="11">
    <location>
        <begin position="233"/>
        <end position="253"/>
    </location>
</feature>
<dbReference type="InterPro" id="IPR000537">
    <property type="entry name" value="UbiA_prenyltransferase"/>
</dbReference>
<feature type="transmembrane region" description="Helical" evidence="11">
    <location>
        <begin position="165"/>
        <end position="185"/>
    </location>
</feature>
<keyword evidence="10 11" id="KW-0472">Membrane</keyword>
<gene>
    <name evidence="11 13" type="primary">ubiA</name>
    <name evidence="13" type="ORF">SR882_02695</name>
</gene>
<dbReference type="Proteomes" id="UP001327459">
    <property type="component" value="Chromosome"/>
</dbReference>
<keyword evidence="5 11" id="KW-0997">Cell inner membrane</keyword>
<evidence type="ECO:0000256" key="9">
    <source>
        <dbReference type="ARBA" id="ARBA00022989"/>
    </source>
</evidence>
<feature type="transmembrane region" description="Helical" evidence="11">
    <location>
        <begin position="42"/>
        <end position="66"/>
    </location>
</feature>
<dbReference type="InterPro" id="IPR044878">
    <property type="entry name" value="UbiA_sf"/>
</dbReference>
<keyword evidence="9 11" id="KW-1133">Transmembrane helix</keyword>
<keyword evidence="6 11" id="KW-0808">Transferase</keyword>
<feature type="transmembrane region" description="Helical" evidence="11">
    <location>
        <begin position="265"/>
        <end position="283"/>
    </location>
</feature>
<dbReference type="NCBIfam" id="TIGR01474">
    <property type="entry name" value="ubiA_proteo"/>
    <property type="match status" value="1"/>
</dbReference>
<dbReference type="Gene3D" id="1.10.357.140">
    <property type="entry name" value="UbiA prenyltransferase"/>
    <property type="match status" value="1"/>
</dbReference>
<feature type="transmembrane region" description="Helical" evidence="11">
    <location>
        <begin position="206"/>
        <end position="227"/>
    </location>
</feature>
<feature type="transmembrane region" description="Helical" evidence="11">
    <location>
        <begin position="87"/>
        <end position="106"/>
    </location>
</feature>
<comment type="function">
    <text evidence="11">Catalyzes the prenylation of para-hydroxybenzoate (PHB) with an all-trans polyprenyl group. Mediates the second step in the final reaction sequence of ubiquinone-8 (UQ-8) biosynthesis, which is the condensation of the polyisoprenoid side chain with PHB, generating the first membrane-bound Q intermediate 3-octaprenyl-4-hydroxybenzoate.</text>
</comment>
<evidence type="ECO:0000256" key="12">
    <source>
        <dbReference type="NCBIfam" id="TIGR01474"/>
    </source>
</evidence>
<evidence type="ECO:0000256" key="5">
    <source>
        <dbReference type="ARBA" id="ARBA00022519"/>
    </source>
</evidence>
<evidence type="ECO:0000256" key="4">
    <source>
        <dbReference type="ARBA" id="ARBA00022475"/>
    </source>
</evidence>
<evidence type="ECO:0000256" key="7">
    <source>
        <dbReference type="ARBA" id="ARBA00022688"/>
    </source>
</evidence>
<dbReference type="Gene3D" id="1.20.120.1780">
    <property type="entry name" value="UbiA prenyltransferase"/>
    <property type="match status" value="1"/>
</dbReference>